<dbReference type="KEGG" id="vg:77946465"/>
<dbReference type="RefSeq" id="YP_010670270.1">
    <property type="nucleotide sequence ID" value="NC_070963.1"/>
</dbReference>
<feature type="transmembrane region" description="Helical" evidence="1">
    <location>
        <begin position="45"/>
        <end position="67"/>
    </location>
</feature>
<keyword evidence="1" id="KW-0472">Membrane</keyword>
<keyword evidence="1" id="KW-1133">Transmembrane helix</keyword>
<protein>
    <submittedName>
        <fullName evidence="2">Uncharacterized protein</fullName>
    </submittedName>
</protein>
<dbReference type="EMBL" id="MW015081">
    <property type="protein sequence ID" value="QPX48260.1"/>
    <property type="molecule type" value="Genomic_DNA"/>
</dbReference>
<evidence type="ECO:0000313" key="3">
    <source>
        <dbReference type="Proteomes" id="UP000664915"/>
    </source>
</evidence>
<proteinExistence type="predicted"/>
<keyword evidence="3" id="KW-1185">Reference proteome</keyword>
<evidence type="ECO:0000256" key="1">
    <source>
        <dbReference type="SAM" id="Phobius"/>
    </source>
</evidence>
<name>A0A879R435_9CAUD</name>
<accession>A0A879R435</accession>
<organism evidence="2 3">
    <name type="scientific">Synechococcus phage S-SRM01</name>
    <dbReference type="NCBI Taxonomy" id="2781608"/>
    <lineage>
        <taxon>Viruses</taxon>
        <taxon>Duplodnaviria</taxon>
        <taxon>Heunggongvirae</taxon>
        <taxon>Uroviricota</taxon>
        <taxon>Caudoviricetes</taxon>
        <taxon>Pantevenvirales</taxon>
        <taxon>Kyanoviridae</taxon>
        <taxon>Serangoonvirus</taxon>
        <taxon>Serangoonvirus essarone</taxon>
    </lineage>
</organism>
<dbReference type="GeneID" id="77946465"/>
<dbReference type="Proteomes" id="UP000664915">
    <property type="component" value="Segment"/>
</dbReference>
<evidence type="ECO:0000313" key="2">
    <source>
        <dbReference type="EMBL" id="QPX48260.1"/>
    </source>
</evidence>
<reference evidence="2" key="1">
    <citation type="submission" date="2020-09" db="EMBL/GenBank/DDBJ databases">
        <authorList>
            <person name="Zhang D."/>
            <person name="Hatherill J.R."/>
            <person name="Ramirez J.F."/>
            <person name="Edinger B."/>
            <person name="Balarin R."/>
            <person name="Sullivan A."/>
            <person name="Humpal K.M."/>
            <person name="Guseva A."/>
            <person name="Butela K.A."/>
            <person name="Garlena R.A."/>
            <person name="Russell D.A."/>
            <person name="Pope W.H."/>
            <person name="Jacobs-Sera D."/>
            <person name="Hatfull G.F."/>
        </authorList>
    </citation>
    <scope>NUCLEOTIDE SEQUENCE</scope>
</reference>
<keyword evidence="1" id="KW-0812">Transmembrane</keyword>
<sequence length="68" mass="8156">MTPYEFPISLKDWWCGWDSLPPGFQFPVKELVACMKDLMGELHKLSFFAIITKWKLVVYEITFNLLWR</sequence>